<name>A0A0F9DFZ6_9ZZZZ</name>
<gene>
    <name evidence="1" type="ORF">LCGC14_2204110</name>
</gene>
<evidence type="ECO:0000313" key="1">
    <source>
        <dbReference type="EMBL" id="KKL60559.1"/>
    </source>
</evidence>
<dbReference type="EMBL" id="LAZR01029108">
    <property type="protein sequence ID" value="KKL60559.1"/>
    <property type="molecule type" value="Genomic_DNA"/>
</dbReference>
<accession>A0A0F9DFZ6</accession>
<comment type="caution">
    <text evidence="1">The sequence shown here is derived from an EMBL/GenBank/DDBJ whole genome shotgun (WGS) entry which is preliminary data.</text>
</comment>
<protein>
    <submittedName>
        <fullName evidence="1">Uncharacterized protein</fullName>
    </submittedName>
</protein>
<reference evidence="1" key="1">
    <citation type="journal article" date="2015" name="Nature">
        <title>Complex archaea that bridge the gap between prokaryotes and eukaryotes.</title>
        <authorList>
            <person name="Spang A."/>
            <person name="Saw J.H."/>
            <person name="Jorgensen S.L."/>
            <person name="Zaremba-Niedzwiedzka K."/>
            <person name="Martijn J."/>
            <person name="Lind A.E."/>
            <person name="van Eijk R."/>
            <person name="Schleper C."/>
            <person name="Guy L."/>
            <person name="Ettema T.J."/>
        </authorList>
    </citation>
    <scope>NUCLEOTIDE SEQUENCE</scope>
</reference>
<organism evidence="1">
    <name type="scientific">marine sediment metagenome</name>
    <dbReference type="NCBI Taxonomy" id="412755"/>
    <lineage>
        <taxon>unclassified sequences</taxon>
        <taxon>metagenomes</taxon>
        <taxon>ecological metagenomes</taxon>
    </lineage>
</organism>
<proteinExistence type="predicted"/>
<sequence>MDRPELRDGFLRIVARIWGEDCDSFDEDTLESAMYWVYEMEALLPNEEEIRKQMMELDEGFKQMHQEAIKEAKREERERIIELLEDVLEDKAHLNYRIAGVYGVIQALKEEE</sequence>
<dbReference type="AlphaFoldDB" id="A0A0F9DFZ6"/>